<dbReference type="RefSeq" id="WP_193866337.1">
    <property type="nucleotide sequence ID" value="NZ_JADEYR010000011.1"/>
</dbReference>
<reference evidence="3 4" key="1">
    <citation type="submission" date="2020-10" db="EMBL/GenBank/DDBJ databases">
        <title>Draft genome and description of Brachybacterium epidermidis sp nov.</title>
        <authorList>
            <person name="Boxberger M."/>
            <person name="La Scola B."/>
        </authorList>
    </citation>
    <scope>NUCLEOTIDE SEQUENCE [LARGE SCALE GENOMIC DNA]</scope>
    <source>
        <strain evidence="3 4">Marseille-Q2903</strain>
    </source>
</reference>
<dbReference type="SMART" id="SM00507">
    <property type="entry name" value="HNHc"/>
    <property type="match status" value="1"/>
</dbReference>
<proteinExistence type="predicted"/>
<feature type="compositionally biased region" description="Low complexity" evidence="1">
    <location>
        <begin position="265"/>
        <end position="282"/>
    </location>
</feature>
<dbReference type="Pfam" id="PF02720">
    <property type="entry name" value="DUF222"/>
    <property type="match status" value="1"/>
</dbReference>
<keyword evidence="4" id="KW-1185">Reference proteome</keyword>
<evidence type="ECO:0000256" key="1">
    <source>
        <dbReference type="SAM" id="MobiDB-lite"/>
    </source>
</evidence>
<evidence type="ECO:0000259" key="2">
    <source>
        <dbReference type="SMART" id="SM00507"/>
    </source>
</evidence>
<feature type="region of interest" description="Disordered" evidence="1">
    <location>
        <begin position="261"/>
        <end position="282"/>
    </location>
</feature>
<dbReference type="InterPro" id="IPR003615">
    <property type="entry name" value="HNH_nuc"/>
</dbReference>
<feature type="region of interest" description="Disordered" evidence="1">
    <location>
        <begin position="408"/>
        <end position="441"/>
    </location>
</feature>
<dbReference type="CDD" id="cd00085">
    <property type="entry name" value="HNHc"/>
    <property type="match status" value="1"/>
</dbReference>
<gene>
    <name evidence="3" type="ORF">IOE58_10365</name>
</gene>
<protein>
    <submittedName>
        <fullName evidence="3">DUF222 domain-containing protein</fullName>
    </submittedName>
</protein>
<dbReference type="Proteomes" id="UP000644727">
    <property type="component" value="Unassembled WGS sequence"/>
</dbReference>
<evidence type="ECO:0000313" key="3">
    <source>
        <dbReference type="EMBL" id="MBE9404566.1"/>
    </source>
</evidence>
<evidence type="ECO:0000313" key="4">
    <source>
        <dbReference type="Proteomes" id="UP000644727"/>
    </source>
</evidence>
<name>A0ABR9W2A1_9MICO</name>
<feature type="domain" description="HNH nuclease" evidence="2">
    <location>
        <begin position="314"/>
        <end position="364"/>
    </location>
</feature>
<dbReference type="EMBL" id="JADEYR010000011">
    <property type="protein sequence ID" value="MBE9404566.1"/>
    <property type="molecule type" value="Genomic_DNA"/>
</dbReference>
<sequence>MKNSLDAVQSRLEVQLRHVRVRAEREAGLPVAKAGSGVGHEVGLARRISPAAAGNQLSLRRVLVESLPRTLALLEAGEISGWAAEEVSRAVIVLDDDERATVDAEIAARLPELTARGAGRVARAVAERLNAEAAVERVRRSTAQRTVTQRAAGEGMMRLTALLPTHEGVAAYAALAQAASAAKATGDQRSRGAVMADTLMQRVTGTAEGEVVPVEIHLLMTDTTLLGDGADVALIDGHPIPGPVARNLALTGALFPETQLRDPDAAGAAPSAAQHRPAPSAAPAPVRWIRRLYADPVSGDLTAIDARRRVFAGQVRAFISARDQRCRGPWCDAPIRHVHHVHGYASGGETTPANGVGTCERLNHVAELPGWSTRISGEGGGGDLILTAPSGHSYRSRPPRLREELCAEPSVSGDAGHSVPHDEGAMDPWQPEGAGEEDFPYPPWQVVEEWFVPDSWIPVEDLEPF</sequence>
<dbReference type="InterPro" id="IPR003870">
    <property type="entry name" value="DUF222"/>
</dbReference>
<accession>A0ABR9W2A1</accession>
<organism evidence="3 4">
    <name type="scientific">Brachybacterium epidermidis</name>
    <dbReference type="NCBI Taxonomy" id="2781983"/>
    <lineage>
        <taxon>Bacteria</taxon>
        <taxon>Bacillati</taxon>
        <taxon>Actinomycetota</taxon>
        <taxon>Actinomycetes</taxon>
        <taxon>Micrococcales</taxon>
        <taxon>Dermabacteraceae</taxon>
        <taxon>Brachybacterium</taxon>
    </lineage>
</organism>
<comment type="caution">
    <text evidence="3">The sequence shown here is derived from an EMBL/GenBank/DDBJ whole genome shotgun (WGS) entry which is preliminary data.</text>
</comment>